<evidence type="ECO:0000313" key="2">
    <source>
        <dbReference type="Proteomes" id="UP000182771"/>
    </source>
</evidence>
<keyword evidence="2" id="KW-1185">Reference proteome</keyword>
<dbReference type="EMBL" id="FNND01000003">
    <property type="protein sequence ID" value="SDW63210.1"/>
    <property type="molecule type" value="Genomic_DNA"/>
</dbReference>
<sequence>MNYSKEITQEIQLIDTDYFTLGEYIYMAMGLVGNHRVCIAVAYKIDYCIKKALQFVEADPFVTFTHINKVKVGETTAERRFLWKNE</sequence>
<name>A0A1H2V4Q6_9FLAO</name>
<dbReference type="RefSeq" id="WP_009641155.1">
    <property type="nucleotide sequence ID" value="NZ_CALGWW010000048.1"/>
</dbReference>
<comment type="caution">
    <text evidence="1">The sequence shown here is derived from an EMBL/GenBank/DDBJ whole genome shotgun (WGS) entry which is preliminary data.</text>
</comment>
<organism evidence="1 2">
    <name type="scientific">Capnocytophaga granulosa</name>
    <dbReference type="NCBI Taxonomy" id="45242"/>
    <lineage>
        <taxon>Bacteria</taxon>
        <taxon>Pseudomonadati</taxon>
        <taxon>Bacteroidota</taxon>
        <taxon>Flavobacteriia</taxon>
        <taxon>Flavobacteriales</taxon>
        <taxon>Flavobacteriaceae</taxon>
        <taxon>Capnocytophaga</taxon>
    </lineage>
</organism>
<evidence type="ECO:0000313" key="1">
    <source>
        <dbReference type="EMBL" id="SDW63210.1"/>
    </source>
</evidence>
<dbReference type="GeneID" id="85017004"/>
<accession>A0A1H2V4Q6</accession>
<dbReference type="Proteomes" id="UP000182771">
    <property type="component" value="Unassembled WGS sequence"/>
</dbReference>
<proteinExistence type="predicted"/>
<dbReference type="AlphaFoldDB" id="A0A1H2V4Q6"/>
<dbReference type="OrthoDB" id="7067748at2"/>
<gene>
    <name evidence="1" type="ORF">SAMN05444420_10361</name>
</gene>
<reference evidence="1 2" key="1">
    <citation type="submission" date="2016-10" db="EMBL/GenBank/DDBJ databases">
        <authorList>
            <person name="Varghese N."/>
            <person name="Submissions S."/>
        </authorList>
    </citation>
    <scope>NUCLEOTIDE SEQUENCE [LARGE SCALE GENOMIC DNA]</scope>
    <source>
        <strain evidence="1 2">DSM 11449</strain>
    </source>
</reference>
<protein>
    <submittedName>
        <fullName evidence="1">Uncharacterized protein</fullName>
    </submittedName>
</protein>